<proteinExistence type="predicted"/>
<evidence type="ECO:0000313" key="1">
    <source>
        <dbReference type="EnsemblMetazoa" id="AMEM001755-PA"/>
    </source>
</evidence>
<sequence>MVIKDTHDSDAMAHGVSGQVGAESCANAATVTVRTGNLAPDGADGGLLVASRVVLLGLTAVHVHAPLADVEQDVLAVAASFNLQQSVLLVLVAEPTLVAGEHSLGPQTAEALLRARQVRFRGAQLLRTLHTGTDRFRSLTRFAVSLRGSLRGVSLGTSLGLSGGLLWRGLLGRLLSSSGSGGGISHDQLGYKEKEEDTVSIPGKLSRKLRVRQYVPC</sequence>
<name>A0A182UQ81_ANOME</name>
<evidence type="ECO:0000313" key="2">
    <source>
        <dbReference type="Proteomes" id="UP000075903"/>
    </source>
</evidence>
<keyword evidence="2" id="KW-1185">Reference proteome</keyword>
<accession>A0A182UQ81</accession>
<organism evidence="1 2">
    <name type="scientific">Anopheles merus</name>
    <name type="common">Mosquito</name>
    <dbReference type="NCBI Taxonomy" id="30066"/>
    <lineage>
        <taxon>Eukaryota</taxon>
        <taxon>Metazoa</taxon>
        <taxon>Ecdysozoa</taxon>
        <taxon>Arthropoda</taxon>
        <taxon>Hexapoda</taxon>
        <taxon>Insecta</taxon>
        <taxon>Pterygota</taxon>
        <taxon>Neoptera</taxon>
        <taxon>Endopterygota</taxon>
        <taxon>Diptera</taxon>
        <taxon>Nematocera</taxon>
        <taxon>Culicoidea</taxon>
        <taxon>Culicidae</taxon>
        <taxon>Anophelinae</taxon>
        <taxon>Anopheles</taxon>
    </lineage>
</organism>
<dbReference type="AlphaFoldDB" id="A0A182UQ81"/>
<dbReference type="VEuPathDB" id="VectorBase:AMEM001755"/>
<reference evidence="1" key="1">
    <citation type="submission" date="2020-05" db="UniProtKB">
        <authorList>
            <consortium name="EnsemblMetazoa"/>
        </authorList>
    </citation>
    <scope>IDENTIFICATION</scope>
    <source>
        <strain evidence="1">MAF</strain>
    </source>
</reference>
<protein>
    <submittedName>
        <fullName evidence="1">Uncharacterized protein</fullName>
    </submittedName>
</protein>
<dbReference type="EnsemblMetazoa" id="AMEM001755-RA">
    <property type="protein sequence ID" value="AMEM001755-PA"/>
    <property type="gene ID" value="AMEM001755"/>
</dbReference>
<dbReference type="Proteomes" id="UP000075903">
    <property type="component" value="Unassembled WGS sequence"/>
</dbReference>